<keyword evidence="6" id="KW-0997">Cell inner membrane</keyword>
<dbReference type="Proteomes" id="UP000195221">
    <property type="component" value="Unassembled WGS sequence"/>
</dbReference>
<dbReference type="GO" id="GO:0005886">
    <property type="term" value="C:plasma membrane"/>
    <property type="evidence" value="ECO:0007669"/>
    <property type="project" value="UniProtKB-SubCell"/>
</dbReference>
<proteinExistence type="inferred from homology"/>
<protein>
    <recommendedName>
        <fullName evidence="3">Type II secretion system protein N</fullName>
    </recommendedName>
    <alternativeName>
        <fullName evidence="10">General secretion pathway protein N</fullName>
    </alternativeName>
</protein>
<comment type="subcellular location">
    <subcellularLocation>
        <location evidence="1">Cell inner membrane</location>
    </subcellularLocation>
</comment>
<dbReference type="RefSeq" id="WP_075359104.1">
    <property type="nucleotide sequence ID" value="NZ_MSRG01000056.1"/>
</dbReference>
<keyword evidence="9 11" id="KW-0472">Membrane</keyword>
<evidence type="ECO:0000256" key="10">
    <source>
        <dbReference type="ARBA" id="ARBA00030772"/>
    </source>
</evidence>
<reference evidence="12 13" key="1">
    <citation type="submission" date="2017-03" db="EMBL/GenBank/DDBJ databases">
        <title>Genome analysis of strain PAMC 26577.</title>
        <authorList>
            <person name="Oh H.-M."/>
            <person name="Yang J.-A."/>
        </authorList>
    </citation>
    <scope>NUCLEOTIDE SEQUENCE [LARGE SCALE GENOMIC DNA]</scope>
    <source>
        <strain evidence="12 13">PAMC 26577</strain>
    </source>
</reference>
<keyword evidence="7 11" id="KW-0812">Transmembrane</keyword>
<accession>A0A242MJZ9</accession>
<evidence type="ECO:0000256" key="5">
    <source>
        <dbReference type="ARBA" id="ARBA00022475"/>
    </source>
</evidence>
<evidence type="ECO:0000256" key="7">
    <source>
        <dbReference type="ARBA" id="ARBA00022692"/>
    </source>
</evidence>
<name>A0A242MJZ9_CABSO</name>
<evidence type="ECO:0000256" key="9">
    <source>
        <dbReference type="ARBA" id="ARBA00023136"/>
    </source>
</evidence>
<evidence type="ECO:0000256" key="6">
    <source>
        <dbReference type="ARBA" id="ARBA00022519"/>
    </source>
</evidence>
<evidence type="ECO:0000256" key="1">
    <source>
        <dbReference type="ARBA" id="ARBA00004533"/>
    </source>
</evidence>
<evidence type="ECO:0000256" key="11">
    <source>
        <dbReference type="SAM" id="Phobius"/>
    </source>
</evidence>
<evidence type="ECO:0000313" key="12">
    <source>
        <dbReference type="EMBL" id="OTP71554.1"/>
    </source>
</evidence>
<dbReference type="InterPro" id="IPR022792">
    <property type="entry name" value="T2SS_protein-GspN"/>
</dbReference>
<keyword evidence="5" id="KW-1003">Cell membrane</keyword>
<dbReference type="EMBL" id="NBTZ01000101">
    <property type="protein sequence ID" value="OTP71554.1"/>
    <property type="molecule type" value="Genomic_DNA"/>
</dbReference>
<gene>
    <name evidence="12" type="ORF">PAMC26577_24175</name>
</gene>
<dbReference type="AlphaFoldDB" id="A0A242MJZ9"/>
<evidence type="ECO:0000256" key="8">
    <source>
        <dbReference type="ARBA" id="ARBA00022927"/>
    </source>
</evidence>
<keyword evidence="8" id="KW-0653">Protein transport</keyword>
<evidence type="ECO:0000256" key="3">
    <source>
        <dbReference type="ARBA" id="ARBA00021563"/>
    </source>
</evidence>
<feature type="transmembrane region" description="Helical" evidence="11">
    <location>
        <begin position="12"/>
        <end position="36"/>
    </location>
</feature>
<dbReference type="GO" id="GO:0015628">
    <property type="term" value="P:protein secretion by the type II secretion system"/>
    <property type="evidence" value="ECO:0007669"/>
    <property type="project" value="InterPro"/>
</dbReference>
<dbReference type="GO" id="GO:0015627">
    <property type="term" value="C:type II protein secretion system complex"/>
    <property type="evidence" value="ECO:0007669"/>
    <property type="project" value="InterPro"/>
</dbReference>
<keyword evidence="11" id="KW-1133">Transmembrane helix</keyword>
<sequence>MNYGTRRLLAAWPWLAVAVASVIVTLLVMLPAAWIVPQFGKNTGGHVNLVDPAGSLWKGSATLMLATGGGGEGATLLPGRIEWRTAFWPLFTGHVRMQMGQTDAMPDPVLVDASPKQSTLSSGSIAVPASLLSGLGAPFNTLDPDGNVRLTWTDWRVLGRNTYGQVIVTLDDMSSRVSRVKPLGSYRVVFQAEGQAGTINLTTTRGPLMLTGQGAVAQGSSTFSGVATSAPEARENLAGLLNLLGRHTGPNTVELTLNRSGAP</sequence>
<evidence type="ECO:0000256" key="2">
    <source>
        <dbReference type="ARBA" id="ARBA00007208"/>
    </source>
</evidence>
<comment type="caution">
    <text evidence="12">The sequence shown here is derived from an EMBL/GenBank/DDBJ whole genome shotgun (WGS) entry which is preliminary data.</text>
</comment>
<dbReference type="Pfam" id="PF01203">
    <property type="entry name" value="T2SSN"/>
    <property type="match status" value="1"/>
</dbReference>
<keyword evidence="4" id="KW-0813">Transport</keyword>
<evidence type="ECO:0000313" key="13">
    <source>
        <dbReference type="Proteomes" id="UP000195221"/>
    </source>
</evidence>
<organism evidence="12 13">
    <name type="scientific">Caballeronia sordidicola</name>
    <name type="common">Burkholderia sordidicola</name>
    <dbReference type="NCBI Taxonomy" id="196367"/>
    <lineage>
        <taxon>Bacteria</taxon>
        <taxon>Pseudomonadati</taxon>
        <taxon>Pseudomonadota</taxon>
        <taxon>Betaproteobacteria</taxon>
        <taxon>Burkholderiales</taxon>
        <taxon>Burkholderiaceae</taxon>
        <taxon>Caballeronia</taxon>
    </lineage>
</organism>
<evidence type="ECO:0000256" key="4">
    <source>
        <dbReference type="ARBA" id="ARBA00022448"/>
    </source>
</evidence>
<comment type="similarity">
    <text evidence="2">Belongs to the GSP N family.</text>
</comment>